<protein>
    <submittedName>
        <fullName evidence="2">MarR family transcriptional regulator</fullName>
    </submittedName>
</protein>
<name>A0ABS3H4L1_9ENTE</name>
<dbReference type="InterPro" id="IPR036390">
    <property type="entry name" value="WH_DNA-bd_sf"/>
</dbReference>
<dbReference type="PANTHER" id="PTHR33164">
    <property type="entry name" value="TRANSCRIPTIONAL REGULATOR, MARR FAMILY"/>
    <property type="match status" value="1"/>
</dbReference>
<dbReference type="InterPro" id="IPR036388">
    <property type="entry name" value="WH-like_DNA-bd_sf"/>
</dbReference>
<dbReference type="PRINTS" id="PR00598">
    <property type="entry name" value="HTHMARR"/>
</dbReference>
<evidence type="ECO:0000313" key="2">
    <source>
        <dbReference type="EMBL" id="MBO0448387.1"/>
    </source>
</evidence>
<evidence type="ECO:0000259" key="1">
    <source>
        <dbReference type="PROSITE" id="PS50995"/>
    </source>
</evidence>
<sequence>MEKFTFKDRPDVQRFKATLGKYPGLTSPKVAHGFITLQWTYREMQKNYDKLLAKYDLSESKFIILMFLKQAENQQLLPSEIADKLGASRATVTKMLNKMNSDNWIRKQEQLNDRRAVAIKLLPKGNKIVEKFLPANFKAVEILFSELSSEELEQFLYLLNKVQLGTKKLVDEMETLS</sequence>
<dbReference type="SMART" id="SM00347">
    <property type="entry name" value="HTH_MARR"/>
    <property type="match status" value="1"/>
</dbReference>
<dbReference type="Proteomes" id="UP000664256">
    <property type="component" value="Unassembled WGS sequence"/>
</dbReference>
<dbReference type="PANTHER" id="PTHR33164:SF43">
    <property type="entry name" value="HTH-TYPE TRANSCRIPTIONAL REPRESSOR YETL"/>
    <property type="match status" value="1"/>
</dbReference>
<comment type="caution">
    <text evidence="2">The sequence shown here is derived from an EMBL/GenBank/DDBJ whole genome shotgun (WGS) entry which is preliminary data.</text>
</comment>
<keyword evidence="3" id="KW-1185">Reference proteome</keyword>
<feature type="domain" description="HTH marR-type" evidence="1">
    <location>
        <begin position="30"/>
        <end position="164"/>
    </location>
</feature>
<reference evidence="2 3" key="1">
    <citation type="submission" date="2021-03" db="EMBL/GenBank/DDBJ databases">
        <title>Enterococcal diversity collection.</title>
        <authorList>
            <person name="Gilmore M.S."/>
            <person name="Schwartzman J."/>
            <person name="Van Tyne D."/>
            <person name="Martin M."/>
            <person name="Earl A.M."/>
            <person name="Manson A.L."/>
            <person name="Straub T."/>
            <person name="Salamzade R."/>
            <person name="Saavedra J."/>
            <person name="Lebreton F."/>
            <person name="Prichula J."/>
            <person name="Schaufler K."/>
            <person name="Gaca A."/>
            <person name="Sgardioli B."/>
            <person name="Wagenaar J."/>
            <person name="Strong T."/>
        </authorList>
    </citation>
    <scope>NUCLEOTIDE SEQUENCE [LARGE SCALE GENOMIC DNA]</scope>
    <source>
        <strain evidence="2 3">MJM12</strain>
    </source>
</reference>
<dbReference type="SUPFAM" id="SSF46785">
    <property type="entry name" value="Winged helix' DNA-binding domain"/>
    <property type="match status" value="1"/>
</dbReference>
<accession>A0ABS3H4L1</accession>
<evidence type="ECO:0000313" key="3">
    <source>
        <dbReference type="Proteomes" id="UP000664256"/>
    </source>
</evidence>
<dbReference type="RefSeq" id="WP_206902592.1">
    <property type="nucleotide sequence ID" value="NZ_JAFLVT010000004.1"/>
</dbReference>
<dbReference type="Gene3D" id="1.10.10.10">
    <property type="entry name" value="Winged helix-like DNA-binding domain superfamily/Winged helix DNA-binding domain"/>
    <property type="match status" value="1"/>
</dbReference>
<gene>
    <name evidence="2" type="ORF">JZO76_02450</name>
</gene>
<organism evidence="2 3">
    <name type="scientific">Candidatus Enterococcus myersii</name>
    <dbReference type="NCBI Taxonomy" id="2815322"/>
    <lineage>
        <taxon>Bacteria</taxon>
        <taxon>Bacillati</taxon>
        <taxon>Bacillota</taxon>
        <taxon>Bacilli</taxon>
        <taxon>Lactobacillales</taxon>
        <taxon>Enterococcaceae</taxon>
        <taxon>Enterococcus</taxon>
    </lineage>
</organism>
<proteinExistence type="predicted"/>
<dbReference type="InterPro" id="IPR000835">
    <property type="entry name" value="HTH_MarR-typ"/>
</dbReference>
<dbReference type="InterPro" id="IPR039422">
    <property type="entry name" value="MarR/SlyA-like"/>
</dbReference>
<dbReference type="PROSITE" id="PS50995">
    <property type="entry name" value="HTH_MARR_2"/>
    <property type="match status" value="1"/>
</dbReference>
<dbReference type="Pfam" id="PF01047">
    <property type="entry name" value="MarR"/>
    <property type="match status" value="1"/>
</dbReference>
<dbReference type="EMBL" id="JAFLVT010000004">
    <property type="protein sequence ID" value="MBO0448387.1"/>
    <property type="molecule type" value="Genomic_DNA"/>
</dbReference>